<dbReference type="GO" id="GO:0098542">
    <property type="term" value="P:defense response to other organism"/>
    <property type="evidence" value="ECO:0007669"/>
    <property type="project" value="InterPro"/>
</dbReference>
<evidence type="ECO:0000313" key="5">
    <source>
        <dbReference type="Proteomes" id="UP000275267"/>
    </source>
</evidence>
<feature type="compositionally biased region" description="Basic and acidic residues" evidence="3">
    <location>
        <begin position="147"/>
        <end position="156"/>
    </location>
</feature>
<comment type="subcellular location">
    <subcellularLocation>
        <location evidence="1">Membrane</location>
    </subcellularLocation>
</comment>
<evidence type="ECO:0000256" key="3">
    <source>
        <dbReference type="SAM" id="MobiDB-lite"/>
    </source>
</evidence>
<evidence type="ECO:0000313" key="4">
    <source>
        <dbReference type="EMBL" id="RLN32803.1"/>
    </source>
</evidence>
<dbReference type="GO" id="GO:0005886">
    <property type="term" value="C:plasma membrane"/>
    <property type="evidence" value="ECO:0007669"/>
    <property type="project" value="TreeGrafter"/>
</dbReference>
<name>A0A3L6T5S2_PANMI</name>
<keyword evidence="5" id="KW-1185">Reference proteome</keyword>
<dbReference type="PANTHER" id="PTHR31415:SF80">
    <property type="entry name" value="LATE EMBRYOGENESIS ABUNDANT PROTEIN LEA-2 SUBGROUP DOMAIN-CONTAINING PROTEIN"/>
    <property type="match status" value="1"/>
</dbReference>
<protein>
    <submittedName>
        <fullName evidence="4">Uncharacterized protein</fullName>
    </submittedName>
</protein>
<feature type="compositionally biased region" description="Low complexity" evidence="3">
    <location>
        <begin position="175"/>
        <end position="184"/>
    </location>
</feature>
<evidence type="ECO:0000256" key="1">
    <source>
        <dbReference type="ARBA" id="ARBA00004370"/>
    </source>
</evidence>
<dbReference type="AlphaFoldDB" id="A0A3L6T5S2"/>
<dbReference type="PANTHER" id="PTHR31415">
    <property type="entry name" value="OS05G0367900 PROTEIN"/>
    <property type="match status" value="1"/>
</dbReference>
<feature type="region of interest" description="Disordered" evidence="3">
    <location>
        <begin position="147"/>
        <end position="192"/>
    </location>
</feature>
<dbReference type="Proteomes" id="UP000275267">
    <property type="component" value="Unassembled WGS sequence"/>
</dbReference>
<dbReference type="InterPro" id="IPR044839">
    <property type="entry name" value="NDR1-like"/>
</dbReference>
<dbReference type="EMBL" id="PQIB02000002">
    <property type="protein sequence ID" value="RLN32803.1"/>
    <property type="molecule type" value="Genomic_DNA"/>
</dbReference>
<keyword evidence="2" id="KW-0472">Membrane</keyword>
<gene>
    <name evidence="4" type="ORF">C2845_PM03G24650</name>
</gene>
<comment type="caution">
    <text evidence="4">The sequence shown here is derived from an EMBL/GenBank/DDBJ whole genome shotgun (WGS) entry which is preliminary data.</text>
</comment>
<organism evidence="4 5">
    <name type="scientific">Panicum miliaceum</name>
    <name type="common">Proso millet</name>
    <name type="synonym">Broomcorn millet</name>
    <dbReference type="NCBI Taxonomy" id="4540"/>
    <lineage>
        <taxon>Eukaryota</taxon>
        <taxon>Viridiplantae</taxon>
        <taxon>Streptophyta</taxon>
        <taxon>Embryophyta</taxon>
        <taxon>Tracheophyta</taxon>
        <taxon>Spermatophyta</taxon>
        <taxon>Magnoliopsida</taxon>
        <taxon>Liliopsida</taxon>
        <taxon>Poales</taxon>
        <taxon>Poaceae</taxon>
        <taxon>PACMAD clade</taxon>
        <taxon>Panicoideae</taxon>
        <taxon>Panicodae</taxon>
        <taxon>Paniceae</taxon>
        <taxon>Panicinae</taxon>
        <taxon>Panicum</taxon>
        <taxon>Panicum sect. Panicum</taxon>
    </lineage>
</organism>
<accession>A0A3L6T5S2</accession>
<sequence length="213" mass="22889">MGCWDDWKPCIICLAIAAAVSGAGVALAAYGFISHVRIAVEDASLTRFDLVEASPAAAALAYNLSLMLTVRNRNWAMAITNRNKLEAAYAFDGQPFDRALLAEKGKKHGPRRTRLYHLGARSNGTAVPTLGSAGRRRRVQEAERDGVLRGGGEGHRQVQVHSAPHQVRPGGDVPAEAAARATGDAGHRVPEGQVQARQAQEVLLIYLMVICFD</sequence>
<evidence type="ECO:0000256" key="2">
    <source>
        <dbReference type="ARBA" id="ARBA00023136"/>
    </source>
</evidence>
<reference evidence="5" key="1">
    <citation type="journal article" date="2019" name="Nat. Commun.">
        <title>The genome of broomcorn millet.</title>
        <authorList>
            <person name="Zou C."/>
            <person name="Miki D."/>
            <person name="Li D."/>
            <person name="Tang Q."/>
            <person name="Xiao L."/>
            <person name="Rajput S."/>
            <person name="Deng P."/>
            <person name="Jia W."/>
            <person name="Huang R."/>
            <person name="Zhang M."/>
            <person name="Sun Y."/>
            <person name="Hu J."/>
            <person name="Fu X."/>
            <person name="Schnable P.S."/>
            <person name="Li F."/>
            <person name="Zhang H."/>
            <person name="Feng B."/>
            <person name="Zhu X."/>
            <person name="Liu R."/>
            <person name="Schnable J.C."/>
            <person name="Zhu J.-K."/>
            <person name="Zhang H."/>
        </authorList>
    </citation>
    <scope>NUCLEOTIDE SEQUENCE [LARGE SCALE GENOMIC DNA]</scope>
</reference>
<dbReference type="GO" id="GO:0009506">
    <property type="term" value="C:plasmodesma"/>
    <property type="evidence" value="ECO:0007669"/>
    <property type="project" value="TreeGrafter"/>
</dbReference>
<proteinExistence type="predicted"/>